<dbReference type="GO" id="GO:0004337">
    <property type="term" value="F:(2E,6E)-farnesyl diphosphate synthase activity"/>
    <property type="evidence" value="ECO:0007669"/>
    <property type="project" value="UniProtKB-EC"/>
</dbReference>
<evidence type="ECO:0000313" key="8">
    <source>
        <dbReference type="EMBL" id="MDQ0327413.1"/>
    </source>
</evidence>
<dbReference type="InterPro" id="IPR000092">
    <property type="entry name" value="Polyprenyl_synt"/>
</dbReference>
<evidence type="ECO:0000256" key="3">
    <source>
        <dbReference type="ARBA" id="ARBA00022679"/>
    </source>
</evidence>
<comment type="cofactor">
    <cofactor evidence="1">
        <name>Mg(2+)</name>
        <dbReference type="ChEBI" id="CHEBI:18420"/>
    </cofactor>
</comment>
<dbReference type="SUPFAM" id="SSF48576">
    <property type="entry name" value="Terpenoid synthases"/>
    <property type="match status" value="1"/>
</dbReference>
<proteinExistence type="inferred from homology"/>
<comment type="similarity">
    <text evidence="2 7">Belongs to the FPP/GGPP synthase family.</text>
</comment>
<dbReference type="Gene3D" id="1.10.600.10">
    <property type="entry name" value="Farnesyl Diphosphate Synthase"/>
    <property type="match status" value="1"/>
</dbReference>
<organism evidence="8 9">
    <name type="scientific">Rhodopseudomonas julia</name>
    <dbReference type="NCBI Taxonomy" id="200617"/>
    <lineage>
        <taxon>Bacteria</taxon>
        <taxon>Pseudomonadati</taxon>
        <taxon>Pseudomonadota</taxon>
        <taxon>Alphaproteobacteria</taxon>
        <taxon>Hyphomicrobiales</taxon>
        <taxon>Nitrobacteraceae</taxon>
        <taxon>Rhodopseudomonas</taxon>
    </lineage>
</organism>
<evidence type="ECO:0000256" key="7">
    <source>
        <dbReference type="RuleBase" id="RU004466"/>
    </source>
</evidence>
<keyword evidence="5" id="KW-0460">Magnesium</keyword>
<name>A0ABU0CB51_9BRAD</name>
<dbReference type="InterPro" id="IPR008949">
    <property type="entry name" value="Isoprenoid_synthase_dom_sf"/>
</dbReference>
<gene>
    <name evidence="8" type="ORF">J2R99_003282</name>
</gene>
<dbReference type="PROSITE" id="PS00444">
    <property type="entry name" value="POLYPRENYL_SYNTHASE_2"/>
    <property type="match status" value="1"/>
</dbReference>
<evidence type="ECO:0000256" key="4">
    <source>
        <dbReference type="ARBA" id="ARBA00022723"/>
    </source>
</evidence>
<dbReference type="PROSITE" id="PS00723">
    <property type="entry name" value="POLYPRENYL_SYNTHASE_1"/>
    <property type="match status" value="1"/>
</dbReference>
<dbReference type="SFLD" id="SFLDS00005">
    <property type="entry name" value="Isoprenoid_Synthase_Type_I"/>
    <property type="match status" value="1"/>
</dbReference>
<keyword evidence="4" id="KW-0479">Metal-binding</keyword>
<evidence type="ECO:0000256" key="2">
    <source>
        <dbReference type="ARBA" id="ARBA00006706"/>
    </source>
</evidence>
<evidence type="ECO:0000313" key="9">
    <source>
        <dbReference type="Proteomes" id="UP001230253"/>
    </source>
</evidence>
<accession>A0ABU0CB51</accession>
<dbReference type="InterPro" id="IPR033749">
    <property type="entry name" value="Polyprenyl_synt_CS"/>
</dbReference>
<dbReference type="GO" id="GO:0004311">
    <property type="term" value="F:geranylgeranyl diphosphate synthase activity"/>
    <property type="evidence" value="ECO:0007669"/>
    <property type="project" value="UniProtKB-EC"/>
</dbReference>
<dbReference type="PANTHER" id="PTHR43281:SF1">
    <property type="entry name" value="FARNESYL DIPHOSPHATE SYNTHASE"/>
    <property type="match status" value="1"/>
</dbReference>
<protein>
    <submittedName>
        <fullName evidence="8">Geranylgeranyl diphosphate synthase type II</fullName>
        <ecNumber evidence="8">2.5.1.1</ecNumber>
        <ecNumber evidence="8">2.5.1.10</ecNumber>
        <ecNumber evidence="8">2.5.1.29</ecNumber>
    </submittedName>
</protein>
<dbReference type="EC" id="2.5.1.1" evidence="8"/>
<evidence type="ECO:0000256" key="6">
    <source>
        <dbReference type="ARBA" id="ARBA00023229"/>
    </source>
</evidence>
<dbReference type="EC" id="2.5.1.29" evidence="8"/>
<reference evidence="8 9" key="1">
    <citation type="submission" date="2023-07" db="EMBL/GenBank/DDBJ databases">
        <title>Genomic Encyclopedia of Type Strains, Phase IV (KMG-IV): sequencing the most valuable type-strain genomes for metagenomic binning, comparative biology and taxonomic classification.</title>
        <authorList>
            <person name="Goeker M."/>
        </authorList>
    </citation>
    <scope>NUCLEOTIDE SEQUENCE [LARGE SCALE GENOMIC DNA]</scope>
    <source>
        <strain evidence="8 9">DSM 11549</strain>
    </source>
</reference>
<dbReference type="EC" id="2.5.1.10" evidence="8"/>
<dbReference type="EMBL" id="JAUSUK010000002">
    <property type="protein sequence ID" value="MDQ0327413.1"/>
    <property type="molecule type" value="Genomic_DNA"/>
</dbReference>
<evidence type="ECO:0000256" key="5">
    <source>
        <dbReference type="ARBA" id="ARBA00022842"/>
    </source>
</evidence>
<sequence length="290" mass="29993">MEALVRIEQALDMAVAYAEAPGAPPQLAQAMRYSVFPGGARIRPRLCLAVAHACGDDAPDLSNAAAAAIELFHCASLVHDDLPCFDDAELRRGRPSVHRAFGEPLAVLAGDALIVLAFETLARAGACAPQRLAGLTLTLARSVGMPAGIIAGQAWESEPRVSVSDYQRAKTGSLFVAATAAGALAAGADPAPWRALGDRLGEAYQVADDIGDAVAAEEDNGKPVGRDIALGRPSAVVQLGLAGAMERLRDLVKGAVASIPDCQGSDELKALVMSESTRLVPKQLSDRVAA</sequence>
<dbReference type="GO" id="GO:0004161">
    <property type="term" value="F:dimethylallyltranstransferase activity"/>
    <property type="evidence" value="ECO:0007669"/>
    <property type="project" value="UniProtKB-EC"/>
</dbReference>
<keyword evidence="3 7" id="KW-0808">Transferase</keyword>
<comment type="caution">
    <text evidence="8">The sequence shown here is derived from an EMBL/GenBank/DDBJ whole genome shotgun (WGS) entry which is preliminary data.</text>
</comment>
<dbReference type="RefSeq" id="WP_307155450.1">
    <property type="nucleotide sequence ID" value="NZ_JAUSUK010000002.1"/>
</dbReference>
<dbReference type="Proteomes" id="UP001230253">
    <property type="component" value="Unassembled WGS sequence"/>
</dbReference>
<keyword evidence="9" id="KW-1185">Reference proteome</keyword>
<dbReference type="Pfam" id="PF00348">
    <property type="entry name" value="polyprenyl_synt"/>
    <property type="match status" value="1"/>
</dbReference>
<dbReference type="PANTHER" id="PTHR43281">
    <property type="entry name" value="FARNESYL DIPHOSPHATE SYNTHASE"/>
    <property type="match status" value="1"/>
</dbReference>
<keyword evidence="6" id="KW-0414">Isoprene biosynthesis</keyword>
<evidence type="ECO:0000256" key="1">
    <source>
        <dbReference type="ARBA" id="ARBA00001946"/>
    </source>
</evidence>
<dbReference type="CDD" id="cd00685">
    <property type="entry name" value="Trans_IPPS_HT"/>
    <property type="match status" value="1"/>
</dbReference>